<dbReference type="PANTHER" id="PTHR39453:SF1">
    <property type="entry name" value="PHOSPHATE PROPANOYLTRANSFERASE"/>
    <property type="match status" value="1"/>
</dbReference>
<dbReference type="RefSeq" id="WP_158741226.1">
    <property type="nucleotide sequence ID" value="NZ_JAFBEP010000016.1"/>
</dbReference>
<dbReference type="UniPathway" id="UPA00621"/>
<evidence type="ECO:0000256" key="5">
    <source>
        <dbReference type="ARBA" id="ARBA00022679"/>
    </source>
</evidence>
<sequence>MDQEKLIEYITELVIEEVKKISSNAYIVPVGISARHVHLSQEHLEILFGKGYQLTHYKDLSQPGQFAAHEKVEVIGPKGSIKNVRILGPIRSNTQVEVALSDARKLGINAPVRSSGDIKGTPGVILRGPAGQVEIPCGVIIAERHLHMSEEEARRFNLKDKDIVTAVVEGSKGGKMSNIVVRVNKDYRLDLHIDTDDANAFNLTQGQYLKLEKCE</sequence>
<evidence type="ECO:0000256" key="9">
    <source>
        <dbReference type="ARBA" id="ARBA00047589"/>
    </source>
</evidence>
<evidence type="ECO:0000256" key="7">
    <source>
        <dbReference type="ARBA" id="ARBA00022833"/>
    </source>
</evidence>
<comment type="cofactor">
    <cofactor evidence="1">
        <name>Zn(2+)</name>
        <dbReference type="ChEBI" id="CHEBI:29105"/>
    </cofactor>
</comment>
<evidence type="ECO:0000256" key="1">
    <source>
        <dbReference type="ARBA" id="ARBA00001947"/>
    </source>
</evidence>
<dbReference type="PIRSF" id="PIRSF010130">
    <property type="entry name" value="PduL"/>
    <property type="match status" value="1"/>
</dbReference>
<proteinExistence type="inferred from homology"/>
<reference evidence="11 12" key="1">
    <citation type="submission" date="2019-12" db="EMBL/GenBank/DDBJ databases">
        <title>Defluviitalea raffinosedens, isolated from a biogas fermenter, genome sequencing and characterization.</title>
        <authorList>
            <person name="Rettenmaier R."/>
            <person name="Schneider M."/>
            <person name="Neuhaus K."/>
            <person name="Liebl W."/>
            <person name="Zverlov V."/>
        </authorList>
    </citation>
    <scope>NUCLEOTIDE SEQUENCE [LARGE SCALE GENOMIC DNA]</scope>
    <source>
        <strain evidence="11 12">249c-K6</strain>
    </source>
</reference>
<comment type="similarity">
    <text evidence="2 10">Belongs to the PduL family.</text>
</comment>
<keyword evidence="8 10" id="KW-0012">Acyltransferase</keyword>
<evidence type="ECO:0000256" key="3">
    <source>
        <dbReference type="ARBA" id="ARBA00012206"/>
    </source>
</evidence>
<dbReference type="PANTHER" id="PTHR39453">
    <property type="entry name" value="PHOSPHATE PROPANOYLTRANSFERASE"/>
    <property type="match status" value="1"/>
</dbReference>
<dbReference type="EC" id="2.3.1.222" evidence="3 10"/>
<organism evidence="11 12">
    <name type="scientific">Defluviitalea raffinosedens</name>
    <dbReference type="NCBI Taxonomy" id="1450156"/>
    <lineage>
        <taxon>Bacteria</taxon>
        <taxon>Bacillati</taxon>
        <taxon>Bacillota</taxon>
        <taxon>Clostridia</taxon>
        <taxon>Lachnospirales</taxon>
        <taxon>Defluviitaleaceae</taxon>
        <taxon>Defluviitalea</taxon>
    </lineage>
</organism>
<dbReference type="Proteomes" id="UP000483018">
    <property type="component" value="Unassembled WGS sequence"/>
</dbReference>
<keyword evidence="12" id="KW-1185">Reference proteome</keyword>
<comment type="pathway">
    <text evidence="10">Polyol metabolism; 1,2-propanediol degradation.</text>
</comment>
<evidence type="ECO:0000256" key="6">
    <source>
        <dbReference type="ARBA" id="ARBA00022723"/>
    </source>
</evidence>
<accession>A0A7C8LJY5</accession>
<comment type="function">
    <text evidence="10">Involved in 1,2-propanediol (1,2-PD) degradation by catalyzing the conversion of propanoyl-CoA to propanoyl-phosphate.</text>
</comment>
<keyword evidence="7" id="KW-0862">Zinc</keyword>
<evidence type="ECO:0000256" key="2">
    <source>
        <dbReference type="ARBA" id="ARBA00007342"/>
    </source>
</evidence>
<dbReference type="GO" id="GO:0051144">
    <property type="term" value="P:1,2-propanediol catabolic process"/>
    <property type="evidence" value="ECO:0007669"/>
    <property type="project" value="UniProtKB-UniPathway"/>
</dbReference>
<dbReference type="Pfam" id="PF06130">
    <property type="entry name" value="PTAC"/>
    <property type="match status" value="1"/>
</dbReference>
<dbReference type="GO" id="GO:0016747">
    <property type="term" value="F:acyltransferase activity, transferring groups other than amino-acyl groups"/>
    <property type="evidence" value="ECO:0007669"/>
    <property type="project" value="InterPro"/>
</dbReference>
<keyword evidence="6" id="KW-0479">Metal-binding</keyword>
<evidence type="ECO:0000256" key="10">
    <source>
        <dbReference type="PIRNR" id="PIRNR010130"/>
    </source>
</evidence>
<protein>
    <recommendedName>
        <fullName evidence="4 10">Phosphate propanoyltransferase</fullName>
        <ecNumber evidence="3 10">2.3.1.222</ecNumber>
    </recommendedName>
</protein>
<dbReference type="NCBIfam" id="NF011652">
    <property type="entry name" value="PRK15070.1"/>
    <property type="match status" value="1"/>
</dbReference>
<comment type="caution">
    <text evidence="11">The sequence shown here is derived from an EMBL/GenBank/DDBJ whole genome shotgun (WGS) entry which is preliminary data.</text>
</comment>
<dbReference type="AlphaFoldDB" id="A0A7C8LJY5"/>
<evidence type="ECO:0000313" key="12">
    <source>
        <dbReference type="Proteomes" id="UP000483018"/>
    </source>
</evidence>
<dbReference type="GO" id="GO:0046872">
    <property type="term" value="F:metal ion binding"/>
    <property type="evidence" value="ECO:0007669"/>
    <property type="project" value="UniProtKB-KW"/>
</dbReference>
<evidence type="ECO:0000313" key="11">
    <source>
        <dbReference type="EMBL" id="KAE9632048.1"/>
    </source>
</evidence>
<keyword evidence="5 10" id="KW-0808">Transferase</keyword>
<evidence type="ECO:0000256" key="4">
    <source>
        <dbReference type="ARBA" id="ARBA00020837"/>
    </source>
</evidence>
<comment type="catalytic activity">
    <reaction evidence="9 10">
        <text>propanoyl-CoA + phosphate = propanoyl phosphate + CoA</text>
        <dbReference type="Rhea" id="RHEA:28046"/>
        <dbReference type="ChEBI" id="CHEBI:43474"/>
        <dbReference type="ChEBI" id="CHEBI:57287"/>
        <dbReference type="ChEBI" id="CHEBI:57392"/>
        <dbReference type="ChEBI" id="CHEBI:58933"/>
        <dbReference type="EC" id="2.3.1.222"/>
    </reaction>
</comment>
<evidence type="ECO:0000256" key="8">
    <source>
        <dbReference type="ARBA" id="ARBA00023315"/>
    </source>
</evidence>
<dbReference type="EMBL" id="WSLF01000011">
    <property type="protein sequence ID" value="KAE9632048.1"/>
    <property type="molecule type" value="Genomic_DNA"/>
</dbReference>
<dbReference type="OrthoDB" id="9784365at2"/>
<name>A0A7C8LJY5_9FIRM</name>
<dbReference type="InterPro" id="IPR008300">
    <property type="entry name" value="PTAC"/>
</dbReference>
<gene>
    <name evidence="11" type="primary">pduL</name>
    <name evidence="11" type="ORF">GND95_11090</name>
</gene>